<evidence type="ECO:0000313" key="1">
    <source>
        <dbReference type="EMBL" id="MCL1125971.1"/>
    </source>
</evidence>
<dbReference type="Proteomes" id="UP001203423">
    <property type="component" value="Unassembled WGS sequence"/>
</dbReference>
<evidence type="ECO:0000313" key="2">
    <source>
        <dbReference type="Proteomes" id="UP001203423"/>
    </source>
</evidence>
<reference evidence="1 2" key="1">
    <citation type="submission" date="2022-01" db="EMBL/GenBank/DDBJ databases">
        <title>Whole genome-based taxonomy of the Shewanellaceae.</title>
        <authorList>
            <person name="Martin-Rodriguez A.J."/>
        </authorList>
    </citation>
    <scope>NUCLEOTIDE SEQUENCE [LARGE SCALE GENOMIC DNA]</scope>
    <source>
        <strain evidence="1 2">DSM 17177</strain>
    </source>
</reference>
<name>A0ABT0LE34_9GAMM</name>
<proteinExistence type="predicted"/>
<sequence>MKAEDILADNENFVALANGGKIRKGSMAAFIANIEIIDNQPMGSLKYQEVVADLKTLLPVCESGLLKHFEVKSPRVRNIIETYGSNSRD</sequence>
<comment type="caution">
    <text evidence="1">The sequence shown here is derived from an EMBL/GenBank/DDBJ whole genome shotgun (WGS) entry which is preliminary data.</text>
</comment>
<accession>A0ABT0LE34</accession>
<dbReference type="RefSeq" id="WP_248941304.1">
    <property type="nucleotide sequence ID" value="NZ_JAKIKS010000068.1"/>
</dbReference>
<gene>
    <name evidence="1" type="ORF">L2764_16205</name>
</gene>
<organism evidence="1 2">
    <name type="scientific">Shewanella surugensis</name>
    <dbReference type="NCBI Taxonomy" id="212020"/>
    <lineage>
        <taxon>Bacteria</taxon>
        <taxon>Pseudomonadati</taxon>
        <taxon>Pseudomonadota</taxon>
        <taxon>Gammaproteobacteria</taxon>
        <taxon>Alteromonadales</taxon>
        <taxon>Shewanellaceae</taxon>
        <taxon>Shewanella</taxon>
    </lineage>
</organism>
<keyword evidence="2" id="KW-1185">Reference proteome</keyword>
<protein>
    <submittedName>
        <fullName evidence="1">Uncharacterized protein</fullName>
    </submittedName>
</protein>
<dbReference type="EMBL" id="JAKIKS010000068">
    <property type="protein sequence ID" value="MCL1125971.1"/>
    <property type="molecule type" value="Genomic_DNA"/>
</dbReference>